<dbReference type="InterPro" id="IPR000922">
    <property type="entry name" value="Lectin_gal-bd_dom"/>
</dbReference>
<dbReference type="InterPro" id="IPR044048">
    <property type="entry name" value="Big_12"/>
</dbReference>
<proteinExistence type="predicted"/>
<dbReference type="Proteomes" id="UP000831390">
    <property type="component" value="Chromosome"/>
</dbReference>
<dbReference type="Pfam" id="PF19078">
    <property type="entry name" value="Big_12"/>
    <property type="match status" value="2"/>
</dbReference>
<evidence type="ECO:0000259" key="2">
    <source>
        <dbReference type="PROSITE" id="PS50228"/>
    </source>
</evidence>
<dbReference type="PROSITE" id="PS50228">
    <property type="entry name" value="SUEL_LECTIN"/>
    <property type="match status" value="1"/>
</dbReference>
<dbReference type="InterPro" id="IPR003961">
    <property type="entry name" value="FN3_dom"/>
</dbReference>
<dbReference type="PANTHER" id="PTHR34677">
    <property type="match status" value="1"/>
</dbReference>
<dbReference type="PROSITE" id="PS50853">
    <property type="entry name" value="FN3"/>
    <property type="match status" value="1"/>
</dbReference>
<dbReference type="EMBL" id="CP094534">
    <property type="protein sequence ID" value="UOE32332.1"/>
    <property type="molecule type" value="Genomic_DNA"/>
</dbReference>
<feature type="chain" id="PRO_5045778618" evidence="1">
    <location>
        <begin position="32"/>
        <end position="2091"/>
    </location>
</feature>
<dbReference type="InterPro" id="IPR011042">
    <property type="entry name" value="6-blade_b-propeller_TolB-like"/>
</dbReference>
<dbReference type="Gene3D" id="2.60.120.260">
    <property type="entry name" value="Galactose-binding domain-like"/>
    <property type="match status" value="1"/>
</dbReference>
<accession>A0ABY4AZJ9</accession>
<protein>
    <submittedName>
        <fullName evidence="4">Ig-like domain-containing protein</fullName>
    </submittedName>
</protein>
<name>A0ABY4AZJ9_9BACT</name>
<dbReference type="InterPro" id="IPR026444">
    <property type="entry name" value="Secre_tail"/>
</dbReference>
<dbReference type="SMART" id="SM00135">
    <property type="entry name" value="LY"/>
    <property type="match status" value="5"/>
</dbReference>
<feature type="domain" description="SUEL-type lectin" evidence="2">
    <location>
        <begin position="468"/>
        <end position="560"/>
    </location>
</feature>
<dbReference type="CDD" id="cd22842">
    <property type="entry name" value="Gal_Rha_Lectin_BGal"/>
    <property type="match status" value="1"/>
</dbReference>
<sequence>MKQRYTFAQRGRMAAGLLLLLLLLAAPGAWAQSRLYYTQGSGTATLDAAKAVNPDGTAGATLASNATSFAQPTDVAVDPVGGFLYVADQYVGTGGILRFTTAGGSRTQIVAPIPGATYNGLALDVAGNLLYFTQGSATDPTLDALKVVNLTTRAVTTLASGAANFAQPADLALDAAGGFLYVADQYISTGRILRFTTAGANRTSIVAPTAGADYTGLALDAAGNRLYFAQGSADPTLDALKVVNLTTNAVSVLASGATNFTQPTDLAVDAAGGFVYVADQYTGTGGILRFTTAGGSRTQIVAPTANATYNGLALAGAPPTVTTATPTTITTNSAVLGGNVTADGGATVTERGVVYSVTGTNGTPAVGGTGVTQVANGTGTGPFSATISGLTPGTSYSVRAYATNAAGTSYGSMQTFTTQPIAVATAQNVTVQLAANGTATLNASSVNNGSTGSGTLTYTIQKIVFGRVSENQALPLTTPSGANFTAIRFASYGTPVDNGNGNYSLGSCNAANSVAAANAAYVGRSTGTMYASNTDSRNNPILGDPCGGTPKFLAVQAAYSADAASLAYTCAEANQTQYVLLTVTDANGSTSTSVAQVTVNPPPTATLTNAAPNPATPGTTVTVSGTNLSGVSGATLNGAALTLSNITATGFQFTVSATATSGNLVVSLPCSQTLTRAFTVRTSAPVVTVPANNDLLNTTTPTYSGTAPAGSTVTVYADVTARGTTTATGAGTWSLTQPTPLTQGGHTVYATAQLSGQSVSANSNTNNFVIDSVPPAVTISSTASNPTSTSPIPFTVTFSESVTGFVQGDVNVGNGTLTGFTPVSGTTYTFNVTPSAGGAVTVDVPANVAQDAALNGNTAATQFSITYTAPTAAVVSVTGLTPTPAATAQVSYQVVFSSSVSGLTTGNFNVTTTAGINGAAVASVSGSGTTYTVVVNTGTGDGTLRLNVNNGAGVTPALINVPYTNGTTYTITKSFPAAPTLRIQAAGSASGNGDVTAFVDVVQVLQSGTSNVVANGLQNSSFETNNVPANGFRKASDAVPVVAAPWSFTGTAGVARYGSAFDSQVAGRPQPLPPNGDAVALVQSAGNNNASLAQNLAVPTGSYQVNFRTAQRYYTAVDQRLNVFVNDVFVGSIQPNQTPTYETFTSATFSVTAPDLTATVSTTSASPTSTAPIPFAVSFSQNVGTTFDASDVTVTGGTLTSGSFSGSGSGPYTFTVTPAGTGTVAVSVAAGVAQDANNTTNSGSNTVSVQYNQPVTAAPVVLVPANGALLNTSTPTYSGTAPANSTVRVYVDGNVAPVGTTTADAAGNWTFTQPTALAQGAHTVFATAQSPGSVMSANSNTNSFTVDSVRPTVAISSTAGAAGGNTTITPIPFTVTFSENVSGFVAGDVTVTNGTITGGVVTGTSPGTVYTFTVTPTTAGTATTVSVPANVAQDAAGNGNTAAPAPYSLTYIAPVTAVIWNGSLSTDWYTAGNWTPNVVPTISLDATVPNNAPNQPAIGASTAFARNLTLNSGATLTQTGGTLDLRANLTNNGSFNATGGTVVLGTTAQTNGPNLLGSSRVRFWNLTVNSNGVLLSTSVGAAVQRLLTLNGAFVTQGNDFVLESNAAGTALVVNNGSAGFVFGTATVQRYIAPDLNPGLGYRHYSAPVGLATVASLATASFTPVVNPAYNTSATPTLLTTAFPTVYGYDQSRLASTNNNLNAFDKGWYSPNSLSDPLNVGQGYTVNLAANQTLSVNGPLNNGDLTVNLARNSGATAADAGWALVGNPYPAPLDYTQVAPADRVGLDAAIYVFESTSQYGGTYRASVNGVGGNANSPNSLLAQGQGFFVRVSNGQTSGSLTFRNSQRLNTYASPVYHRTTETRPLVQLDLVSTTGSDPVYVYFENGATPGVDRELDAVKLPNSTGLNVSAETGAQRLAIDALPALGTATVVVPLTVGVPAVGSFSFSATQLLNLGTTPVYLRDLQTGAVVDLRAQPRYQFTVSNAAALITGRFELVFSPQAPLATASAALTAQVVVYPNPASKAVFVELPTALGRKAVTAALLDAVGRTVVQRVLPAGLATHTLPLTGLATGVYSLRLQTEAGVVVKKLVVE</sequence>
<evidence type="ECO:0000313" key="4">
    <source>
        <dbReference type="EMBL" id="UOE32332.1"/>
    </source>
</evidence>
<dbReference type="InterPro" id="IPR013783">
    <property type="entry name" value="Ig-like_fold"/>
</dbReference>
<dbReference type="PANTHER" id="PTHR34677:SF3">
    <property type="entry name" value="BACTERIAL IG-LIKE DOMAIN-CONTAINING PROTEIN"/>
    <property type="match status" value="1"/>
</dbReference>
<reference evidence="4 5" key="1">
    <citation type="submission" date="2022-03" db="EMBL/GenBank/DDBJ databases">
        <title>Hymenobactersp. isolated from the air.</title>
        <authorList>
            <person name="Won M."/>
            <person name="Kwon S.-W."/>
        </authorList>
    </citation>
    <scope>NUCLEOTIDE SEQUENCE [LARGE SCALE GENOMIC DNA]</scope>
    <source>
        <strain evidence="4 5">KACC 22596</strain>
    </source>
</reference>
<feature type="domain" description="Fibronectin type-III" evidence="3">
    <location>
        <begin position="318"/>
        <end position="421"/>
    </location>
</feature>
<gene>
    <name evidence="4" type="ORF">MTP16_14455</name>
</gene>
<dbReference type="Gene3D" id="2.60.40.10">
    <property type="entry name" value="Immunoglobulins"/>
    <property type="match status" value="3"/>
</dbReference>
<evidence type="ECO:0000256" key="1">
    <source>
        <dbReference type="SAM" id="SignalP"/>
    </source>
</evidence>
<dbReference type="Pfam" id="PF18962">
    <property type="entry name" value="Por_Secre_tail"/>
    <property type="match status" value="1"/>
</dbReference>
<dbReference type="SUPFAM" id="SSF49265">
    <property type="entry name" value="Fibronectin type III"/>
    <property type="match status" value="1"/>
</dbReference>
<dbReference type="RefSeq" id="WP_243510650.1">
    <property type="nucleotide sequence ID" value="NZ_CP094534.1"/>
</dbReference>
<dbReference type="InterPro" id="IPR036116">
    <property type="entry name" value="FN3_sf"/>
</dbReference>
<evidence type="ECO:0000259" key="3">
    <source>
        <dbReference type="PROSITE" id="PS50853"/>
    </source>
</evidence>
<dbReference type="CDD" id="cd00063">
    <property type="entry name" value="FN3"/>
    <property type="match status" value="1"/>
</dbReference>
<dbReference type="InterPro" id="IPR000033">
    <property type="entry name" value="LDLR_classB_rpt"/>
</dbReference>
<dbReference type="SUPFAM" id="SSF75011">
    <property type="entry name" value="3-carboxy-cis,cis-mucoante lactonizing enzyme"/>
    <property type="match status" value="1"/>
</dbReference>
<dbReference type="Gene3D" id="2.120.10.30">
    <property type="entry name" value="TolB, C-terminal domain"/>
    <property type="match status" value="2"/>
</dbReference>
<dbReference type="NCBIfam" id="TIGR04183">
    <property type="entry name" value="Por_Secre_tail"/>
    <property type="match status" value="1"/>
</dbReference>
<organism evidence="4 5">
    <name type="scientific">Hymenobacter monticola</name>
    <dbReference type="NCBI Taxonomy" id="1705399"/>
    <lineage>
        <taxon>Bacteria</taxon>
        <taxon>Pseudomonadati</taxon>
        <taxon>Bacteroidota</taxon>
        <taxon>Cytophagia</taxon>
        <taxon>Cytophagales</taxon>
        <taxon>Hymenobacteraceae</taxon>
        <taxon>Hymenobacter</taxon>
    </lineage>
</organism>
<evidence type="ECO:0000313" key="5">
    <source>
        <dbReference type="Proteomes" id="UP000831390"/>
    </source>
</evidence>
<keyword evidence="5" id="KW-1185">Reference proteome</keyword>
<keyword evidence="1" id="KW-0732">Signal</keyword>
<feature type="signal peptide" evidence="1">
    <location>
        <begin position="1"/>
        <end position="31"/>
    </location>
</feature>